<sequence>MLWGDCFIRHELRVCEESSVAVPHKDEFYLRLGVPTIERDKVTSDNDDVLRRYLCCLLFKQAPKLILGLIGRASLRSIRREEVEESLLSGDNDLHQSIVKALDTYNRVSETLGDDYTNTDGGPGTTT</sequence>
<accession>A0A3P8BUF4</accession>
<dbReference type="EMBL" id="UZAH01030168">
    <property type="protein sequence ID" value="VDP09554.1"/>
    <property type="molecule type" value="Genomic_DNA"/>
</dbReference>
<reference evidence="3" key="2">
    <citation type="submission" date="2019-09" db="UniProtKB">
        <authorList>
            <consortium name="WormBaseParasite"/>
        </authorList>
    </citation>
    <scope>IDENTIFICATION</scope>
</reference>
<evidence type="ECO:0000313" key="2">
    <source>
        <dbReference type="Proteomes" id="UP000050761"/>
    </source>
</evidence>
<keyword evidence="2" id="KW-1185">Reference proteome</keyword>
<protein>
    <submittedName>
        <fullName evidence="1 3">Uncharacterized protein</fullName>
    </submittedName>
</protein>
<accession>A0A183G7C0</accession>
<evidence type="ECO:0000313" key="1">
    <source>
        <dbReference type="EMBL" id="VDP09554.1"/>
    </source>
</evidence>
<evidence type="ECO:0000313" key="3">
    <source>
        <dbReference type="WBParaSite" id="HPBE_0001766801-mRNA-1"/>
    </source>
</evidence>
<proteinExistence type="predicted"/>
<organism evidence="2 3">
    <name type="scientific">Heligmosomoides polygyrus</name>
    <name type="common">Parasitic roundworm</name>
    <dbReference type="NCBI Taxonomy" id="6339"/>
    <lineage>
        <taxon>Eukaryota</taxon>
        <taxon>Metazoa</taxon>
        <taxon>Ecdysozoa</taxon>
        <taxon>Nematoda</taxon>
        <taxon>Chromadorea</taxon>
        <taxon>Rhabditida</taxon>
        <taxon>Rhabditina</taxon>
        <taxon>Rhabditomorpha</taxon>
        <taxon>Strongyloidea</taxon>
        <taxon>Heligmosomidae</taxon>
        <taxon>Heligmosomoides</taxon>
    </lineage>
</organism>
<gene>
    <name evidence="1" type="ORF">HPBE_LOCUS17667</name>
</gene>
<dbReference type="Proteomes" id="UP000050761">
    <property type="component" value="Unassembled WGS sequence"/>
</dbReference>
<dbReference type="WBParaSite" id="HPBE_0001766801-mRNA-1">
    <property type="protein sequence ID" value="HPBE_0001766801-mRNA-1"/>
    <property type="gene ID" value="HPBE_0001766801"/>
</dbReference>
<reference evidence="1 2" key="1">
    <citation type="submission" date="2018-11" db="EMBL/GenBank/DDBJ databases">
        <authorList>
            <consortium name="Pathogen Informatics"/>
        </authorList>
    </citation>
    <scope>NUCLEOTIDE SEQUENCE [LARGE SCALE GENOMIC DNA]</scope>
</reference>
<dbReference type="AlphaFoldDB" id="A0A183G7C0"/>
<name>A0A183G7C0_HELPZ</name>